<organism evidence="1 2">
    <name type="scientific">Stieleria maiorica</name>
    <dbReference type="NCBI Taxonomy" id="2795974"/>
    <lineage>
        <taxon>Bacteria</taxon>
        <taxon>Pseudomonadati</taxon>
        <taxon>Planctomycetota</taxon>
        <taxon>Planctomycetia</taxon>
        <taxon>Pirellulales</taxon>
        <taxon>Pirellulaceae</taxon>
        <taxon>Stieleria</taxon>
    </lineage>
</organism>
<gene>
    <name evidence="1" type="ORF">Mal15_30140</name>
</gene>
<sequence length="55" mass="6328">MMRITCITTVSRRCLQLIVNACDVLADALKYLVGRVEFHPTLHGHRPEKPRQLLL</sequence>
<dbReference type="EMBL" id="CP036264">
    <property type="protein sequence ID" value="QEF98956.1"/>
    <property type="molecule type" value="Genomic_DNA"/>
</dbReference>
<reference evidence="1 2" key="1">
    <citation type="submission" date="2019-02" db="EMBL/GenBank/DDBJ databases">
        <title>Planctomycetal bacteria perform biofilm scaping via a novel small molecule.</title>
        <authorList>
            <person name="Jeske O."/>
            <person name="Boedeker C."/>
            <person name="Wiegand S."/>
            <person name="Breitling P."/>
            <person name="Kallscheuer N."/>
            <person name="Jogler M."/>
            <person name="Rohde M."/>
            <person name="Petersen J."/>
            <person name="Medema M.H."/>
            <person name="Surup F."/>
            <person name="Jogler C."/>
        </authorList>
    </citation>
    <scope>NUCLEOTIDE SEQUENCE [LARGE SCALE GENOMIC DNA]</scope>
    <source>
        <strain evidence="1 2">Mal15</strain>
    </source>
</reference>
<protein>
    <submittedName>
        <fullName evidence="1">Uncharacterized protein</fullName>
    </submittedName>
</protein>
<dbReference type="KEGG" id="smam:Mal15_30140"/>
<evidence type="ECO:0000313" key="2">
    <source>
        <dbReference type="Proteomes" id="UP000321353"/>
    </source>
</evidence>
<accession>A0A5B9MFS2</accession>
<dbReference type="Proteomes" id="UP000321353">
    <property type="component" value="Chromosome"/>
</dbReference>
<evidence type="ECO:0000313" key="1">
    <source>
        <dbReference type="EMBL" id="QEF98956.1"/>
    </source>
</evidence>
<name>A0A5B9MFS2_9BACT</name>
<proteinExistence type="predicted"/>
<keyword evidence="2" id="KW-1185">Reference proteome</keyword>
<dbReference type="AlphaFoldDB" id="A0A5B9MFS2"/>